<accession>A0A6C0F2Z8</accession>
<dbReference type="AlphaFoldDB" id="A0A6C0F2Z8"/>
<evidence type="ECO:0000313" key="2">
    <source>
        <dbReference type="EMBL" id="QHT35898.1"/>
    </source>
</evidence>
<evidence type="ECO:0000256" key="1">
    <source>
        <dbReference type="SAM" id="MobiDB-lite"/>
    </source>
</evidence>
<organism evidence="2">
    <name type="scientific">viral metagenome</name>
    <dbReference type="NCBI Taxonomy" id="1070528"/>
    <lineage>
        <taxon>unclassified sequences</taxon>
        <taxon>metagenomes</taxon>
        <taxon>organismal metagenomes</taxon>
    </lineage>
</organism>
<feature type="compositionally biased region" description="Polar residues" evidence="1">
    <location>
        <begin position="30"/>
        <end position="44"/>
    </location>
</feature>
<sequence length="44" mass="4910">MTVFYAKAKVDTDKLILLHVEQTPDEGLEPSTTSFQSHECTLKG</sequence>
<feature type="region of interest" description="Disordered" evidence="1">
    <location>
        <begin position="25"/>
        <end position="44"/>
    </location>
</feature>
<proteinExistence type="predicted"/>
<name>A0A6C0F2Z8_9ZZZZ</name>
<protein>
    <submittedName>
        <fullName evidence="2">Uncharacterized protein</fullName>
    </submittedName>
</protein>
<dbReference type="EMBL" id="MN739027">
    <property type="protein sequence ID" value="QHT35898.1"/>
    <property type="molecule type" value="Genomic_DNA"/>
</dbReference>
<reference evidence="2" key="1">
    <citation type="journal article" date="2020" name="Nature">
        <title>Giant virus diversity and host interactions through global metagenomics.</title>
        <authorList>
            <person name="Schulz F."/>
            <person name="Roux S."/>
            <person name="Paez-Espino D."/>
            <person name="Jungbluth S."/>
            <person name="Walsh D.A."/>
            <person name="Denef V.J."/>
            <person name="McMahon K.D."/>
            <person name="Konstantinidis K.T."/>
            <person name="Eloe-Fadrosh E.A."/>
            <person name="Kyrpides N.C."/>
            <person name="Woyke T."/>
        </authorList>
    </citation>
    <scope>NUCLEOTIDE SEQUENCE</scope>
    <source>
        <strain evidence="2">GVMAG-M-3300009182-46</strain>
    </source>
</reference>